<dbReference type="InterPro" id="IPR020476">
    <property type="entry name" value="Nudix_hydrolase"/>
</dbReference>
<keyword evidence="6" id="KW-1185">Reference proteome</keyword>
<organism evidence="5 6">
    <name type="scientific">Maricaulis virginensis</name>
    <dbReference type="NCBI Taxonomy" id="144022"/>
    <lineage>
        <taxon>Bacteria</taxon>
        <taxon>Pseudomonadati</taxon>
        <taxon>Pseudomonadota</taxon>
        <taxon>Alphaproteobacteria</taxon>
        <taxon>Maricaulales</taxon>
        <taxon>Maricaulaceae</taxon>
        <taxon>Maricaulis</taxon>
    </lineage>
</organism>
<comment type="cofactor">
    <cofactor evidence="1">
        <name>Mg(2+)</name>
        <dbReference type="ChEBI" id="CHEBI:18420"/>
    </cofactor>
</comment>
<name>A0A9W6IKX5_9PROT</name>
<dbReference type="SUPFAM" id="SSF55811">
    <property type="entry name" value="Nudix"/>
    <property type="match status" value="1"/>
</dbReference>
<gene>
    <name evidence="5" type="ORF">GCM10017621_08870</name>
</gene>
<dbReference type="Proteomes" id="UP001143486">
    <property type="component" value="Unassembled WGS sequence"/>
</dbReference>
<evidence type="ECO:0000313" key="5">
    <source>
        <dbReference type="EMBL" id="GLK51379.1"/>
    </source>
</evidence>
<reference evidence="5" key="1">
    <citation type="journal article" date="2014" name="Int. J. Syst. Evol. Microbiol.">
        <title>Complete genome sequence of Corynebacterium casei LMG S-19264T (=DSM 44701T), isolated from a smear-ripened cheese.</title>
        <authorList>
            <consortium name="US DOE Joint Genome Institute (JGI-PGF)"/>
            <person name="Walter F."/>
            <person name="Albersmeier A."/>
            <person name="Kalinowski J."/>
            <person name="Ruckert C."/>
        </authorList>
    </citation>
    <scope>NUCLEOTIDE SEQUENCE</scope>
    <source>
        <strain evidence="5">VKM B-1513</strain>
    </source>
</reference>
<dbReference type="InterPro" id="IPR020084">
    <property type="entry name" value="NUDIX_hydrolase_CS"/>
</dbReference>
<protein>
    <submittedName>
        <fullName evidence="5">DNA mismatch repair protein MutT</fullName>
    </submittedName>
</protein>
<dbReference type="InterPro" id="IPR000086">
    <property type="entry name" value="NUDIX_hydrolase_dom"/>
</dbReference>
<dbReference type="PROSITE" id="PS00893">
    <property type="entry name" value="NUDIX_BOX"/>
    <property type="match status" value="1"/>
</dbReference>
<dbReference type="Pfam" id="PF00293">
    <property type="entry name" value="NUDIX"/>
    <property type="match status" value="1"/>
</dbReference>
<comment type="caution">
    <text evidence="5">The sequence shown here is derived from an EMBL/GenBank/DDBJ whole genome shotgun (WGS) entry which is preliminary data.</text>
</comment>
<dbReference type="GO" id="GO:0016787">
    <property type="term" value="F:hydrolase activity"/>
    <property type="evidence" value="ECO:0007669"/>
    <property type="project" value="UniProtKB-KW"/>
</dbReference>
<sequence length="156" mass="17571">MSWRARIEPAVRPILQSWWRLSRGTTLGVRAIVTDRDGRVALVRHTYVHGWYLPGGGVERGEPVREALRRELAEEAGVEVTGPADLLGIYSNHASFRGDHVVLFAVRDWRVCPTDHAGEIEAVDWFHPDDLPHGTSPATLRRLREYAGTANPSDEW</sequence>
<comment type="similarity">
    <text evidence="3">Belongs to the Nudix hydrolase family.</text>
</comment>
<dbReference type="AlphaFoldDB" id="A0A9W6IKX5"/>
<dbReference type="PROSITE" id="PS51462">
    <property type="entry name" value="NUDIX"/>
    <property type="match status" value="1"/>
</dbReference>
<dbReference type="PANTHER" id="PTHR43046:SF16">
    <property type="entry name" value="ADP-RIBOSE PYROPHOSPHATASE YJHB-RELATED"/>
    <property type="match status" value="1"/>
</dbReference>
<dbReference type="RefSeq" id="WP_271185761.1">
    <property type="nucleotide sequence ID" value="NZ_BSFE01000002.1"/>
</dbReference>
<dbReference type="Gene3D" id="3.90.79.10">
    <property type="entry name" value="Nucleoside Triphosphate Pyrophosphohydrolase"/>
    <property type="match status" value="1"/>
</dbReference>
<dbReference type="PANTHER" id="PTHR43046">
    <property type="entry name" value="GDP-MANNOSE MANNOSYL HYDROLASE"/>
    <property type="match status" value="1"/>
</dbReference>
<dbReference type="InterPro" id="IPR015797">
    <property type="entry name" value="NUDIX_hydrolase-like_dom_sf"/>
</dbReference>
<accession>A0A9W6IKX5</accession>
<feature type="domain" description="Nudix hydrolase" evidence="4">
    <location>
        <begin position="24"/>
        <end position="151"/>
    </location>
</feature>
<evidence type="ECO:0000256" key="2">
    <source>
        <dbReference type="ARBA" id="ARBA00022801"/>
    </source>
</evidence>
<evidence type="ECO:0000259" key="4">
    <source>
        <dbReference type="PROSITE" id="PS51462"/>
    </source>
</evidence>
<evidence type="ECO:0000256" key="3">
    <source>
        <dbReference type="RuleBase" id="RU003476"/>
    </source>
</evidence>
<evidence type="ECO:0000313" key="6">
    <source>
        <dbReference type="Proteomes" id="UP001143486"/>
    </source>
</evidence>
<dbReference type="EMBL" id="BSFE01000002">
    <property type="protein sequence ID" value="GLK51379.1"/>
    <property type="molecule type" value="Genomic_DNA"/>
</dbReference>
<reference evidence="5" key="2">
    <citation type="submission" date="2023-01" db="EMBL/GenBank/DDBJ databases">
        <authorList>
            <person name="Sun Q."/>
            <person name="Evtushenko L."/>
        </authorList>
    </citation>
    <scope>NUCLEOTIDE SEQUENCE</scope>
    <source>
        <strain evidence="5">VKM B-1513</strain>
    </source>
</reference>
<keyword evidence="2 3" id="KW-0378">Hydrolase</keyword>
<evidence type="ECO:0000256" key="1">
    <source>
        <dbReference type="ARBA" id="ARBA00001946"/>
    </source>
</evidence>
<proteinExistence type="inferred from homology"/>
<dbReference type="PRINTS" id="PR00502">
    <property type="entry name" value="NUDIXFAMILY"/>
</dbReference>